<comment type="caution">
    <text evidence="4">The sequence shown here is derived from an EMBL/GenBank/DDBJ whole genome shotgun (WGS) entry which is preliminary data.</text>
</comment>
<dbReference type="Gene3D" id="3.40.50.720">
    <property type="entry name" value="NAD(P)-binding Rossmann-like Domain"/>
    <property type="match status" value="1"/>
</dbReference>
<dbReference type="InterPro" id="IPR023985">
    <property type="entry name" value="SDR_subfam_1"/>
</dbReference>
<protein>
    <submittedName>
        <fullName evidence="4">SDR family mycofactocin-dependent oxidoreductase</fullName>
    </submittedName>
</protein>
<dbReference type="AlphaFoldDB" id="A0A2S8J8N5"/>
<evidence type="ECO:0000256" key="3">
    <source>
        <dbReference type="ARBA" id="ARBA00023027"/>
    </source>
</evidence>
<reference evidence="5" key="1">
    <citation type="submission" date="2018-02" db="EMBL/GenBank/DDBJ databases">
        <title>Draft genome sequencing of Rhodococcus opacus KU647198.</title>
        <authorList>
            <person name="Zheng B.-X."/>
        </authorList>
    </citation>
    <scope>NUCLEOTIDE SEQUENCE [LARGE SCALE GENOMIC DNA]</scope>
    <source>
        <strain evidence="5">04-OD7</strain>
    </source>
</reference>
<keyword evidence="3" id="KW-0520">NAD</keyword>
<evidence type="ECO:0000256" key="1">
    <source>
        <dbReference type="ARBA" id="ARBA00006484"/>
    </source>
</evidence>
<dbReference type="Proteomes" id="UP000239290">
    <property type="component" value="Unassembled WGS sequence"/>
</dbReference>
<proteinExistence type="inferred from homology"/>
<dbReference type="SUPFAM" id="SSF51735">
    <property type="entry name" value="NAD(P)-binding Rossmann-fold domains"/>
    <property type="match status" value="1"/>
</dbReference>
<accession>A0A2S8J8N5</accession>
<evidence type="ECO:0000256" key="2">
    <source>
        <dbReference type="ARBA" id="ARBA00023002"/>
    </source>
</evidence>
<dbReference type="InterPro" id="IPR020904">
    <property type="entry name" value="Sc_DH/Rdtase_CS"/>
</dbReference>
<dbReference type="PROSITE" id="PS00061">
    <property type="entry name" value="ADH_SHORT"/>
    <property type="match status" value="1"/>
</dbReference>
<dbReference type="Pfam" id="PF13561">
    <property type="entry name" value="adh_short_C2"/>
    <property type="match status" value="1"/>
</dbReference>
<keyword evidence="2" id="KW-0560">Oxidoreductase</keyword>
<dbReference type="PANTHER" id="PTHR43669">
    <property type="entry name" value="5-KETO-D-GLUCONATE 5-REDUCTASE"/>
    <property type="match status" value="1"/>
</dbReference>
<dbReference type="FunFam" id="3.40.50.720:FF:000084">
    <property type="entry name" value="Short-chain dehydrogenase reductase"/>
    <property type="match status" value="1"/>
</dbReference>
<comment type="similarity">
    <text evidence="1">Belongs to the short-chain dehydrogenases/reductases (SDR) family.</text>
</comment>
<dbReference type="InterPro" id="IPR036291">
    <property type="entry name" value="NAD(P)-bd_dom_sf"/>
</dbReference>
<organism evidence="4 5">
    <name type="scientific">Rhodococcus opacus</name>
    <name type="common">Nocardia opaca</name>
    <dbReference type="NCBI Taxonomy" id="37919"/>
    <lineage>
        <taxon>Bacteria</taxon>
        <taxon>Bacillati</taxon>
        <taxon>Actinomycetota</taxon>
        <taxon>Actinomycetes</taxon>
        <taxon>Mycobacteriales</taxon>
        <taxon>Nocardiaceae</taxon>
        <taxon>Rhodococcus</taxon>
    </lineage>
</organism>
<dbReference type="InterPro" id="IPR002347">
    <property type="entry name" value="SDR_fam"/>
</dbReference>
<evidence type="ECO:0000313" key="5">
    <source>
        <dbReference type="Proteomes" id="UP000239290"/>
    </source>
</evidence>
<name>A0A2S8J8N5_RHOOP</name>
<dbReference type="EMBL" id="PUIO01000021">
    <property type="protein sequence ID" value="PQP23414.1"/>
    <property type="molecule type" value="Genomic_DNA"/>
</dbReference>
<dbReference type="PANTHER" id="PTHR43669:SF3">
    <property type="entry name" value="ALCOHOL DEHYDROGENASE, PUTATIVE (AFU_ORTHOLOGUE AFUA_3G03445)-RELATED"/>
    <property type="match status" value="1"/>
</dbReference>
<gene>
    <name evidence="4" type="ORF">C5613_18885</name>
</gene>
<dbReference type="NCBIfam" id="TIGR03971">
    <property type="entry name" value="SDR_subfam_1"/>
    <property type="match status" value="1"/>
</dbReference>
<evidence type="ECO:0000313" key="4">
    <source>
        <dbReference type="EMBL" id="PQP23414.1"/>
    </source>
</evidence>
<dbReference type="CDD" id="cd05233">
    <property type="entry name" value="SDR_c"/>
    <property type="match status" value="1"/>
</dbReference>
<dbReference type="RefSeq" id="WP_105416581.1">
    <property type="nucleotide sequence ID" value="NZ_PUIO01000021.1"/>
</dbReference>
<dbReference type="GO" id="GO:0016491">
    <property type="term" value="F:oxidoreductase activity"/>
    <property type="evidence" value="ECO:0007669"/>
    <property type="project" value="UniProtKB-KW"/>
</dbReference>
<dbReference type="PRINTS" id="PR00081">
    <property type="entry name" value="GDHRDH"/>
</dbReference>
<sequence length="296" mass="31831">MGKMDGKVALITGGARGQGRAHALRLAQEGADIVITDICKQIEGVHYPLADESDLAETEKLVRELGVRCLSFVADARDAARMKEVADRTADEFGRLDTVVINHGIGLPHGIDEESLEIWDTVIETNLSAVWRTVVATLPLLKATGEGGSIIVTGSAASLVAIFNNAAYTVAKHGLIGLVKCLAADLAQDWIRVNAVLPTNVNTTLFINEYNKSRFCPGKEDPTVDDMKIPAESLNLLPVPWMEPEYVSHAVLYLASEEAKYVTGIALPVDAGMTIQPPGITPFVGRMMAELKQGLD</sequence>